<dbReference type="OrthoDB" id="10511419at2759"/>
<name>A0A813GHD4_POLGL</name>
<dbReference type="AlphaFoldDB" id="A0A813GHD4"/>
<feature type="compositionally biased region" description="Basic and acidic residues" evidence="1">
    <location>
        <begin position="149"/>
        <end position="158"/>
    </location>
</feature>
<evidence type="ECO:0000313" key="2">
    <source>
        <dbReference type="EMBL" id="CAE8622293.1"/>
    </source>
</evidence>
<evidence type="ECO:0000313" key="3">
    <source>
        <dbReference type="Proteomes" id="UP000654075"/>
    </source>
</evidence>
<evidence type="ECO:0000256" key="1">
    <source>
        <dbReference type="SAM" id="MobiDB-lite"/>
    </source>
</evidence>
<sequence>MSAASAGPGLSVASGAASQKAPLGAKSVDGVSGRLGSELPAGSSQAVSLASHLAACSQALKGILATIPPTPLSSGGEAENAMLRHHLGACGKFREARQVCAALKQEHFVVIPGDKIYVDPSVVPTLLSIRLSVPISSSRSTAGETSSRSGEKTGEKKPPGPPEATQVMNWKRHMALCDDLAARVRRDMTAILSGSDPTTRQEPATKRPRLQR</sequence>
<dbReference type="EMBL" id="CAJNNV010027945">
    <property type="protein sequence ID" value="CAE8622293.1"/>
    <property type="molecule type" value="Genomic_DNA"/>
</dbReference>
<feature type="region of interest" description="Disordered" evidence="1">
    <location>
        <begin position="137"/>
        <end position="170"/>
    </location>
</feature>
<feature type="compositionally biased region" description="Low complexity" evidence="1">
    <location>
        <begin position="137"/>
        <end position="148"/>
    </location>
</feature>
<proteinExistence type="predicted"/>
<dbReference type="Proteomes" id="UP000654075">
    <property type="component" value="Unassembled WGS sequence"/>
</dbReference>
<reference evidence="2" key="1">
    <citation type="submission" date="2021-02" db="EMBL/GenBank/DDBJ databases">
        <authorList>
            <person name="Dougan E. K."/>
            <person name="Rhodes N."/>
            <person name="Thang M."/>
            <person name="Chan C."/>
        </authorList>
    </citation>
    <scope>NUCLEOTIDE SEQUENCE</scope>
</reference>
<keyword evidence="3" id="KW-1185">Reference proteome</keyword>
<accession>A0A813GHD4</accession>
<comment type="caution">
    <text evidence="2">The sequence shown here is derived from an EMBL/GenBank/DDBJ whole genome shotgun (WGS) entry which is preliminary data.</text>
</comment>
<feature type="region of interest" description="Disordered" evidence="1">
    <location>
        <begin position="188"/>
        <end position="212"/>
    </location>
</feature>
<gene>
    <name evidence="2" type="ORF">PGLA1383_LOCUS39749</name>
</gene>
<protein>
    <submittedName>
        <fullName evidence="2">Uncharacterized protein</fullName>
    </submittedName>
</protein>
<organism evidence="2 3">
    <name type="scientific">Polarella glacialis</name>
    <name type="common">Dinoflagellate</name>
    <dbReference type="NCBI Taxonomy" id="89957"/>
    <lineage>
        <taxon>Eukaryota</taxon>
        <taxon>Sar</taxon>
        <taxon>Alveolata</taxon>
        <taxon>Dinophyceae</taxon>
        <taxon>Suessiales</taxon>
        <taxon>Suessiaceae</taxon>
        <taxon>Polarella</taxon>
    </lineage>
</organism>